<accession>A0A926UU20</accession>
<dbReference type="PANTHER" id="PTHR30576:SF0">
    <property type="entry name" value="UNDECAPRENYL-PHOSPHATE N-ACETYLGALACTOSAMINYL 1-PHOSPHATE TRANSFERASE-RELATED"/>
    <property type="match status" value="1"/>
</dbReference>
<name>A0A926UU20_9CYAN</name>
<reference evidence="9" key="1">
    <citation type="journal article" date="2015" name="ISME J.">
        <title>Draft Genome Sequence of Streptomyces incarnatus NRRL8089, which Produces the Nucleoside Antibiotic Sinefungin.</title>
        <authorList>
            <person name="Oshima K."/>
            <person name="Hattori M."/>
            <person name="Shimizu H."/>
            <person name="Fukuda K."/>
            <person name="Nemoto M."/>
            <person name="Inagaki K."/>
            <person name="Tamura T."/>
        </authorList>
    </citation>
    <scope>NUCLEOTIDE SEQUENCE</scope>
    <source>
        <strain evidence="9">FACHB-1277</strain>
    </source>
</reference>
<dbReference type="GO" id="GO:0016780">
    <property type="term" value="F:phosphotransferase activity, for other substituted phosphate groups"/>
    <property type="evidence" value="ECO:0007669"/>
    <property type="project" value="TreeGrafter"/>
</dbReference>
<organism evidence="9 10">
    <name type="scientific">Pseudanabaena cinerea FACHB-1277</name>
    <dbReference type="NCBI Taxonomy" id="2949581"/>
    <lineage>
        <taxon>Bacteria</taxon>
        <taxon>Bacillati</taxon>
        <taxon>Cyanobacteriota</taxon>
        <taxon>Cyanophyceae</taxon>
        <taxon>Pseudanabaenales</taxon>
        <taxon>Pseudanabaenaceae</taxon>
        <taxon>Pseudanabaena</taxon>
        <taxon>Pseudanabaena cinerea</taxon>
    </lineage>
</organism>
<evidence type="ECO:0000256" key="7">
    <source>
        <dbReference type="SAM" id="Phobius"/>
    </source>
</evidence>
<feature type="domain" description="Bacterial sugar transferase" evidence="8">
    <location>
        <begin position="150"/>
        <end position="332"/>
    </location>
</feature>
<comment type="subcellular location">
    <subcellularLocation>
        <location evidence="1">Membrane</location>
        <topology evidence="1">Multi-pass membrane protein</topology>
    </subcellularLocation>
</comment>
<keyword evidence="5 7" id="KW-1133">Transmembrane helix</keyword>
<gene>
    <name evidence="9" type="ORF">H6F44_13350</name>
</gene>
<dbReference type="InterPro" id="IPR017475">
    <property type="entry name" value="EPS_sugar_tfrase"/>
</dbReference>
<evidence type="ECO:0000256" key="1">
    <source>
        <dbReference type="ARBA" id="ARBA00004141"/>
    </source>
</evidence>
<evidence type="ECO:0000313" key="10">
    <source>
        <dbReference type="Proteomes" id="UP000631421"/>
    </source>
</evidence>
<reference evidence="9" key="2">
    <citation type="submission" date="2020-08" db="EMBL/GenBank/DDBJ databases">
        <authorList>
            <person name="Chen M."/>
            <person name="Teng W."/>
            <person name="Zhao L."/>
            <person name="Hu C."/>
            <person name="Zhou Y."/>
            <person name="Han B."/>
            <person name="Song L."/>
            <person name="Shu W."/>
        </authorList>
    </citation>
    <scope>NUCLEOTIDE SEQUENCE</scope>
    <source>
        <strain evidence="9">FACHB-1277</strain>
    </source>
</reference>
<dbReference type="NCBIfam" id="TIGR03025">
    <property type="entry name" value="EPS_sugtrans"/>
    <property type="match status" value="1"/>
</dbReference>
<sequence>MSRVLGANKLKYGGQNQKWLILLGSDDYDLECAKILLNHLPSRQVVVLSSCLQLVAKLVKNNPQVIDGGNFDILSNLEHHSWAGIILGAKATLSDSETLSLIKLKLNYVPVYHICDVWESLWLKLPPSLLDANWFVASSRFQYANFLKFKRLIDILVSMLLLIILLPLMLLVAVAIKLDSPGEIIYSQLRNGRNGRVFKIYKFRSMYTDAEKTGVKWTSIGDSRITRIGYWLRTLRIDELPQLWNVLIGEMSLIGPRPERPEFDVKLKNAIPYYQLRYLVKPGISGWAQVLYPYGASVEDAYEKLAYDLYYIKNYSLWLDIVIFFKTIKVVLCGKGR</sequence>
<evidence type="ECO:0000256" key="4">
    <source>
        <dbReference type="ARBA" id="ARBA00022692"/>
    </source>
</evidence>
<keyword evidence="10" id="KW-1185">Reference proteome</keyword>
<evidence type="ECO:0000256" key="3">
    <source>
        <dbReference type="ARBA" id="ARBA00022679"/>
    </source>
</evidence>
<dbReference type="EMBL" id="JACJPY010000042">
    <property type="protein sequence ID" value="MBD2151097.1"/>
    <property type="molecule type" value="Genomic_DNA"/>
</dbReference>
<comment type="caution">
    <text evidence="9">The sequence shown here is derived from an EMBL/GenBank/DDBJ whole genome shotgun (WGS) entry which is preliminary data.</text>
</comment>
<evidence type="ECO:0000313" key="9">
    <source>
        <dbReference type="EMBL" id="MBD2151097.1"/>
    </source>
</evidence>
<dbReference type="AlphaFoldDB" id="A0A926UU20"/>
<dbReference type="Pfam" id="PF02397">
    <property type="entry name" value="Bac_transf"/>
    <property type="match status" value="1"/>
</dbReference>
<proteinExistence type="inferred from homology"/>
<dbReference type="Proteomes" id="UP000631421">
    <property type="component" value="Unassembled WGS sequence"/>
</dbReference>
<comment type="similarity">
    <text evidence="2">Belongs to the bacterial sugar transferase family.</text>
</comment>
<evidence type="ECO:0000256" key="2">
    <source>
        <dbReference type="ARBA" id="ARBA00006464"/>
    </source>
</evidence>
<keyword evidence="3" id="KW-0808">Transferase</keyword>
<dbReference type="PANTHER" id="PTHR30576">
    <property type="entry name" value="COLANIC BIOSYNTHESIS UDP-GLUCOSE LIPID CARRIER TRANSFERASE"/>
    <property type="match status" value="1"/>
</dbReference>
<keyword evidence="6 7" id="KW-0472">Membrane</keyword>
<dbReference type="GO" id="GO:0016020">
    <property type="term" value="C:membrane"/>
    <property type="evidence" value="ECO:0007669"/>
    <property type="project" value="UniProtKB-SubCell"/>
</dbReference>
<keyword evidence="4 7" id="KW-0812">Transmembrane</keyword>
<evidence type="ECO:0000256" key="5">
    <source>
        <dbReference type="ARBA" id="ARBA00022989"/>
    </source>
</evidence>
<evidence type="ECO:0000256" key="6">
    <source>
        <dbReference type="ARBA" id="ARBA00023136"/>
    </source>
</evidence>
<feature type="transmembrane region" description="Helical" evidence="7">
    <location>
        <begin position="155"/>
        <end position="176"/>
    </location>
</feature>
<evidence type="ECO:0000259" key="8">
    <source>
        <dbReference type="Pfam" id="PF02397"/>
    </source>
</evidence>
<protein>
    <submittedName>
        <fullName evidence="9">Exopolysaccharide biosynthesis polyprenyl glycosylphosphotransferase</fullName>
    </submittedName>
</protein>
<dbReference type="InterPro" id="IPR003362">
    <property type="entry name" value="Bact_transf"/>
</dbReference>